<dbReference type="CDD" id="cd06222">
    <property type="entry name" value="RNase_H_like"/>
    <property type="match status" value="1"/>
</dbReference>
<evidence type="ECO:0000259" key="1">
    <source>
        <dbReference type="Pfam" id="PF13456"/>
    </source>
</evidence>
<dbReference type="AlphaFoldDB" id="A0A6D2I9V6"/>
<dbReference type="InterPro" id="IPR012337">
    <property type="entry name" value="RNaseH-like_sf"/>
</dbReference>
<dbReference type="GO" id="GO:0003676">
    <property type="term" value="F:nucleic acid binding"/>
    <property type="evidence" value="ECO:0007669"/>
    <property type="project" value="InterPro"/>
</dbReference>
<name>A0A6D2I9V6_9BRAS</name>
<dbReference type="InterPro" id="IPR002156">
    <property type="entry name" value="RNaseH_domain"/>
</dbReference>
<accession>A0A6D2I9V6</accession>
<evidence type="ECO:0000313" key="4">
    <source>
        <dbReference type="Proteomes" id="UP000467841"/>
    </source>
</evidence>
<feature type="domain" description="RNase H type-1" evidence="1">
    <location>
        <begin position="377"/>
        <end position="494"/>
    </location>
</feature>
<proteinExistence type="predicted"/>
<organism evidence="3 4">
    <name type="scientific">Microthlaspi erraticum</name>
    <dbReference type="NCBI Taxonomy" id="1685480"/>
    <lineage>
        <taxon>Eukaryota</taxon>
        <taxon>Viridiplantae</taxon>
        <taxon>Streptophyta</taxon>
        <taxon>Embryophyta</taxon>
        <taxon>Tracheophyta</taxon>
        <taxon>Spermatophyta</taxon>
        <taxon>Magnoliopsida</taxon>
        <taxon>eudicotyledons</taxon>
        <taxon>Gunneridae</taxon>
        <taxon>Pentapetalae</taxon>
        <taxon>rosids</taxon>
        <taxon>malvids</taxon>
        <taxon>Brassicales</taxon>
        <taxon>Brassicaceae</taxon>
        <taxon>Coluteocarpeae</taxon>
        <taxon>Microthlaspi</taxon>
    </lineage>
</organism>
<protein>
    <submittedName>
        <fullName evidence="3">Uncharacterized protein</fullName>
    </submittedName>
</protein>
<keyword evidence="4" id="KW-1185">Reference proteome</keyword>
<dbReference type="PANTHER" id="PTHR47074">
    <property type="entry name" value="BNAC02G40300D PROTEIN"/>
    <property type="match status" value="1"/>
</dbReference>
<comment type="caution">
    <text evidence="3">The sequence shown here is derived from an EMBL/GenBank/DDBJ whole genome shotgun (WGS) entry which is preliminary data.</text>
</comment>
<dbReference type="SUPFAM" id="SSF53098">
    <property type="entry name" value="Ribonuclease H-like"/>
    <property type="match status" value="1"/>
</dbReference>
<dbReference type="Pfam" id="PF13966">
    <property type="entry name" value="zf-RVT"/>
    <property type="match status" value="1"/>
</dbReference>
<dbReference type="Gene3D" id="3.30.420.10">
    <property type="entry name" value="Ribonuclease H-like superfamily/Ribonuclease H"/>
    <property type="match status" value="1"/>
</dbReference>
<gene>
    <name evidence="3" type="ORF">MERR_LOCUS9158</name>
</gene>
<dbReference type="GO" id="GO:0004523">
    <property type="term" value="F:RNA-DNA hybrid ribonuclease activity"/>
    <property type="evidence" value="ECO:0007669"/>
    <property type="project" value="InterPro"/>
</dbReference>
<evidence type="ECO:0000259" key="2">
    <source>
        <dbReference type="Pfam" id="PF13966"/>
    </source>
</evidence>
<sequence length="505" mass="56238">MCWIAWDKLTRGKREGGLGLRNLQDFNDALLSKLSWRILSNPDCLLARILKGKYFPNTTFLESKLGEGGSHGWKGIIIGRDLLKEKLGKIIGNGKKTSVWDDPWLSTKEPKRPMGPAPRQFKDFKVADLFIPNTRRWNEELINVLLPSCKEEILCIIPGSYEVEDRLAWLPQRNGEYTVKTGYYVARGRSLTDQQAAGTQDNFHWITDIWNGKFAPKLKLFLWKSVQGALPVGENLAMRGIMSQSRCTHCGEAETTLHLLFLCPFTQAVWDHAPFRNPVEEQSFTSVKEGISKLKTLTCLPPIGIDGGTLAPWILWSIWLSRNSKIFSNRRTSAKETLNLALIRAREWTSAQGEQRVSTQKAGSIRTMPPIGIQCHTDGAWNEERKAGGMGWTFHEDQKLIGQGSKAMEHIGSPIVAEGMAIRLALNQALDLGFTSLHVASDSAQVITAINSGDPLSEIYGILQDISYLSLLFRSVTFVSTPRKANILADASAKLSLCAFLAVGE</sequence>
<dbReference type="Proteomes" id="UP000467841">
    <property type="component" value="Unassembled WGS sequence"/>
</dbReference>
<dbReference type="InterPro" id="IPR052929">
    <property type="entry name" value="RNase_H-like_EbsB-rel"/>
</dbReference>
<dbReference type="PANTHER" id="PTHR47074:SF11">
    <property type="entry name" value="REVERSE TRANSCRIPTASE-LIKE PROTEIN"/>
    <property type="match status" value="1"/>
</dbReference>
<dbReference type="EMBL" id="CACVBM020000665">
    <property type="protein sequence ID" value="CAA7021923.1"/>
    <property type="molecule type" value="Genomic_DNA"/>
</dbReference>
<dbReference type="InterPro" id="IPR036397">
    <property type="entry name" value="RNaseH_sf"/>
</dbReference>
<evidence type="ECO:0000313" key="3">
    <source>
        <dbReference type="EMBL" id="CAA7021923.1"/>
    </source>
</evidence>
<dbReference type="Pfam" id="PF13456">
    <property type="entry name" value="RVT_3"/>
    <property type="match status" value="1"/>
</dbReference>
<feature type="domain" description="Reverse transcriptase zinc-binding" evidence="2">
    <location>
        <begin position="199"/>
        <end position="270"/>
    </location>
</feature>
<dbReference type="OrthoDB" id="1112108at2759"/>
<dbReference type="InterPro" id="IPR044730">
    <property type="entry name" value="RNase_H-like_dom_plant"/>
</dbReference>
<dbReference type="InterPro" id="IPR026960">
    <property type="entry name" value="RVT-Znf"/>
</dbReference>
<reference evidence="3" key="1">
    <citation type="submission" date="2020-01" db="EMBL/GenBank/DDBJ databases">
        <authorList>
            <person name="Mishra B."/>
        </authorList>
    </citation>
    <scope>NUCLEOTIDE SEQUENCE [LARGE SCALE GENOMIC DNA]</scope>
</reference>